<organism evidence="2 3">
    <name type="scientific">Portunus trituberculatus</name>
    <name type="common">Swimming crab</name>
    <name type="synonym">Neptunus trituberculatus</name>
    <dbReference type="NCBI Taxonomy" id="210409"/>
    <lineage>
        <taxon>Eukaryota</taxon>
        <taxon>Metazoa</taxon>
        <taxon>Ecdysozoa</taxon>
        <taxon>Arthropoda</taxon>
        <taxon>Crustacea</taxon>
        <taxon>Multicrustacea</taxon>
        <taxon>Malacostraca</taxon>
        <taxon>Eumalacostraca</taxon>
        <taxon>Eucarida</taxon>
        <taxon>Decapoda</taxon>
        <taxon>Pleocyemata</taxon>
        <taxon>Brachyura</taxon>
        <taxon>Eubrachyura</taxon>
        <taxon>Portunoidea</taxon>
        <taxon>Portunidae</taxon>
        <taxon>Portuninae</taxon>
        <taxon>Portunus</taxon>
    </lineage>
</organism>
<name>A0A5B7FTU5_PORTR</name>
<dbReference type="Proteomes" id="UP000324222">
    <property type="component" value="Unassembled WGS sequence"/>
</dbReference>
<accession>A0A5B7FTU5</accession>
<proteinExistence type="predicted"/>
<evidence type="ECO:0000256" key="1">
    <source>
        <dbReference type="SAM" id="MobiDB-lite"/>
    </source>
</evidence>
<feature type="compositionally biased region" description="Pro residues" evidence="1">
    <location>
        <begin position="7"/>
        <end position="40"/>
    </location>
</feature>
<gene>
    <name evidence="2" type="ORF">E2C01_041541</name>
</gene>
<protein>
    <submittedName>
        <fullName evidence="2">Uncharacterized protein</fullName>
    </submittedName>
</protein>
<evidence type="ECO:0000313" key="2">
    <source>
        <dbReference type="EMBL" id="MPC47784.1"/>
    </source>
</evidence>
<evidence type="ECO:0000313" key="3">
    <source>
        <dbReference type="Proteomes" id="UP000324222"/>
    </source>
</evidence>
<sequence length="59" mass="6158">MQKTPSQPTPAHPSPPQLTPAHPSSPQPIPAHPSHPPAHPSPSYLLAALQGINTPSNTF</sequence>
<comment type="caution">
    <text evidence="2">The sequence shown here is derived from an EMBL/GenBank/DDBJ whole genome shotgun (WGS) entry which is preliminary data.</text>
</comment>
<dbReference type="AlphaFoldDB" id="A0A5B7FTU5"/>
<feature type="region of interest" description="Disordered" evidence="1">
    <location>
        <begin position="1"/>
        <end position="44"/>
    </location>
</feature>
<reference evidence="2 3" key="1">
    <citation type="submission" date="2019-05" db="EMBL/GenBank/DDBJ databases">
        <title>Another draft genome of Portunus trituberculatus and its Hox gene families provides insights of decapod evolution.</title>
        <authorList>
            <person name="Jeong J.-H."/>
            <person name="Song I."/>
            <person name="Kim S."/>
            <person name="Choi T."/>
            <person name="Kim D."/>
            <person name="Ryu S."/>
            <person name="Kim W."/>
        </authorList>
    </citation>
    <scope>NUCLEOTIDE SEQUENCE [LARGE SCALE GENOMIC DNA]</scope>
    <source>
        <tissue evidence="2">Muscle</tissue>
    </source>
</reference>
<keyword evidence="3" id="KW-1185">Reference proteome</keyword>
<dbReference type="EMBL" id="VSRR010007917">
    <property type="protein sequence ID" value="MPC47784.1"/>
    <property type="molecule type" value="Genomic_DNA"/>
</dbReference>